<evidence type="ECO:0000313" key="2">
    <source>
        <dbReference type="EMBL" id="MBC8573578.1"/>
    </source>
</evidence>
<proteinExistence type="predicted"/>
<evidence type="ECO:0000313" key="3">
    <source>
        <dbReference type="Proteomes" id="UP000657421"/>
    </source>
</evidence>
<protein>
    <submittedName>
        <fullName evidence="2">HD domain-containing protein</fullName>
    </submittedName>
</protein>
<sequence>MKNENGKTYHLINGDLSKELSHGICVSNLAYKIGKKLLLDKEMCYNLAVMGLLHDVGKQEMVKNVFRRGEDQILRVEEMRYIRTHPVLGYAILQEQGYPQELTKWVLYHHENYDGTGYPANIAGEEIPLGARILRVCDVFAALTTVRPYRAAYSVEKAMEQMMSEVKNFDMKVFLALMDVVNETEEEELLDHQDLKLDLPENGQDKR</sequence>
<accession>A0ABR7NB00</accession>
<dbReference type="CDD" id="cd00077">
    <property type="entry name" value="HDc"/>
    <property type="match status" value="1"/>
</dbReference>
<dbReference type="InterPro" id="IPR006675">
    <property type="entry name" value="HDIG_dom"/>
</dbReference>
<dbReference type="PANTHER" id="PTHR43155">
    <property type="entry name" value="CYCLIC DI-GMP PHOSPHODIESTERASE PA4108-RELATED"/>
    <property type="match status" value="1"/>
</dbReference>
<dbReference type="SMART" id="SM00471">
    <property type="entry name" value="HDc"/>
    <property type="match status" value="1"/>
</dbReference>
<dbReference type="SUPFAM" id="SSF109604">
    <property type="entry name" value="HD-domain/PDEase-like"/>
    <property type="match status" value="1"/>
</dbReference>
<gene>
    <name evidence="2" type="ORF">H8716_10860</name>
</gene>
<dbReference type="Gene3D" id="1.10.3210.10">
    <property type="entry name" value="Hypothetical protein af1432"/>
    <property type="match status" value="1"/>
</dbReference>
<evidence type="ECO:0000259" key="1">
    <source>
        <dbReference type="PROSITE" id="PS51832"/>
    </source>
</evidence>
<feature type="domain" description="HD-GYP" evidence="1">
    <location>
        <begin position="1"/>
        <end position="193"/>
    </location>
</feature>
<dbReference type="NCBIfam" id="TIGR00277">
    <property type="entry name" value="HDIG"/>
    <property type="match status" value="1"/>
</dbReference>
<name>A0ABR7NB00_9FIRM</name>
<dbReference type="InterPro" id="IPR003607">
    <property type="entry name" value="HD/PDEase_dom"/>
</dbReference>
<dbReference type="EMBL" id="JACRSZ010000010">
    <property type="protein sequence ID" value="MBC8573578.1"/>
    <property type="molecule type" value="Genomic_DNA"/>
</dbReference>
<keyword evidence="3" id="KW-1185">Reference proteome</keyword>
<organism evidence="2 3">
    <name type="scientific">Jingyaoa shaoxingensis</name>
    <dbReference type="NCBI Taxonomy" id="2763671"/>
    <lineage>
        <taxon>Bacteria</taxon>
        <taxon>Bacillati</taxon>
        <taxon>Bacillota</taxon>
        <taxon>Clostridia</taxon>
        <taxon>Lachnospirales</taxon>
        <taxon>Lachnospiraceae</taxon>
        <taxon>Jingyaoa</taxon>
    </lineage>
</organism>
<dbReference type="InterPro" id="IPR037522">
    <property type="entry name" value="HD_GYP_dom"/>
</dbReference>
<dbReference type="PANTHER" id="PTHR43155:SF2">
    <property type="entry name" value="CYCLIC DI-GMP PHOSPHODIESTERASE PA4108"/>
    <property type="match status" value="1"/>
</dbReference>
<dbReference type="PROSITE" id="PS51832">
    <property type="entry name" value="HD_GYP"/>
    <property type="match status" value="1"/>
</dbReference>
<dbReference type="Pfam" id="PF13487">
    <property type="entry name" value="HD_5"/>
    <property type="match status" value="1"/>
</dbReference>
<dbReference type="RefSeq" id="WP_249308860.1">
    <property type="nucleotide sequence ID" value="NZ_JACRSZ010000010.1"/>
</dbReference>
<dbReference type="Proteomes" id="UP000657421">
    <property type="component" value="Unassembled WGS sequence"/>
</dbReference>
<reference evidence="2 3" key="1">
    <citation type="submission" date="2020-08" db="EMBL/GenBank/DDBJ databases">
        <title>Genome public.</title>
        <authorList>
            <person name="Liu C."/>
            <person name="Sun Q."/>
        </authorList>
    </citation>
    <scope>NUCLEOTIDE SEQUENCE [LARGE SCALE GENOMIC DNA]</scope>
    <source>
        <strain evidence="2 3">NSJ-46</strain>
    </source>
</reference>
<comment type="caution">
    <text evidence="2">The sequence shown here is derived from an EMBL/GenBank/DDBJ whole genome shotgun (WGS) entry which is preliminary data.</text>
</comment>